<feature type="compositionally biased region" description="Basic residues" evidence="1">
    <location>
        <begin position="564"/>
        <end position="577"/>
    </location>
</feature>
<feature type="compositionally biased region" description="Low complexity" evidence="1">
    <location>
        <begin position="8"/>
        <end position="36"/>
    </location>
</feature>
<feature type="compositionally biased region" description="Gly residues" evidence="1">
    <location>
        <begin position="122"/>
        <end position="139"/>
    </location>
</feature>
<feature type="compositionally biased region" description="Basic and acidic residues" evidence="1">
    <location>
        <begin position="612"/>
        <end position="621"/>
    </location>
</feature>
<feature type="compositionally biased region" description="Polar residues" evidence="1">
    <location>
        <begin position="470"/>
        <end position="480"/>
    </location>
</feature>
<keyword evidence="3" id="KW-1185">Reference proteome</keyword>
<feature type="compositionally biased region" description="Low complexity" evidence="1">
    <location>
        <begin position="374"/>
        <end position="396"/>
    </location>
</feature>
<feature type="compositionally biased region" description="Basic and acidic residues" evidence="1">
    <location>
        <begin position="151"/>
        <end position="172"/>
    </location>
</feature>
<feature type="compositionally biased region" description="Acidic residues" evidence="1">
    <location>
        <begin position="256"/>
        <end position="268"/>
    </location>
</feature>
<reference evidence="2 3" key="1">
    <citation type="journal article" date="2021" name="Nat. Commun.">
        <title>Genetic determinants of endophytism in the Arabidopsis root mycobiome.</title>
        <authorList>
            <person name="Mesny F."/>
            <person name="Miyauchi S."/>
            <person name="Thiergart T."/>
            <person name="Pickel B."/>
            <person name="Atanasova L."/>
            <person name="Karlsson M."/>
            <person name="Huettel B."/>
            <person name="Barry K.W."/>
            <person name="Haridas S."/>
            <person name="Chen C."/>
            <person name="Bauer D."/>
            <person name="Andreopoulos W."/>
            <person name="Pangilinan J."/>
            <person name="LaButti K."/>
            <person name="Riley R."/>
            <person name="Lipzen A."/>
            <person name="Clum A."/>
            <person name="Drula E."/>
            <person name="Henrissat B."/>
            <person name="Kohler A."/>
            <person name="Grigoriev I.V."/>
            <person name="Martin F.M."/>
            <person name="Hacquard S."/>
        </authorList>
    </citation>
    <scope>NUCLEOTIDE SEQUENCE [LARGE SCALE GENOMIC DNA]</scope>
    <source>
        <strain evidence="2 3">MPI-SDFR-AT-0080</strain>
    </source>
</reference>
<evidence type="ECO:0000313" key="2">
    <source>
        <dbReference type="EMBL" id="KAH7053388.1"/>
    </source>
</evidence>
<protein>
    <submittedName>
        <fullName evidence="2">Uncharacterized protein</fullName>
    </submittedName>
</protein>
<feature type="region of interest" description="Disordered" evidence="1">
    <location>
        <begin position="1"/>
        <end position="621"/>
    </location>
</feature>
<sequence>MPPKRSTRAPAQTRSTARTASKSAAAPADSAPAAASKTVLARRTKPPSARLQPQADDASEDHDNDEGTQTSTKQDQAEDYDQRGQGSGNDSDTLGISTRPARLFTNRNRAERTRPEEYVMTGGLGDGGGALNKKVGGGRLARTKKKPVKRTGADEEQARALEALRRRREEAMRGNAEGAQAEGDIGARGRRRESSLPPVPGTASRVRRASSSHWNPPPSAVKAQGTPAAESSVLALSKFKRRKRQPSLLRMMQQSDVEDGGDGSDPDDSALTLDYSLGDFEPDHESTPLNLRKGAAALQGSSEPRTSSSRKRKLDERERVEEVQVPRSSPPVDESPMKATSPEHLYSDASELPDVVADTQPEAEQNEKHTVEDTAVAQAVVSRARSSTSPLSSLPVVPEPEEAPAKRPRRSVRNSVPSNSATSRRKTKNAVEDYTADPLSSSDSDSDTATETPVRARTTRKKGPARKQKTMSLSTATLQSLLPRRRKKPASRTAKKAVGTFEIPSSDVEDDEQGSAEEEQSADEDELQRTPAPRKGKKGADVVAKASDSTVRGRKGSVGPEKGKGKRLSRTYGRRQRFSSDKENQDGDASIYVRSGGESEGEGGEDDVVETSEMRELAKSKELEAAARKFKEVDDWEMEFESVDMGGASASSPWR</sequence>
<evidence type="ECO:0000256" key="1">
    <source>
        <dbReference type="SAM" id="MobiDB-lite"/>
    </source>
</evidence>
<comment type="caution">
    <text evidence="2">The sequence shown here is derived from an EMBL/GenBank/DDBJ whole genome shotgun (WGS) entry which is preliminary data.</text>
</comment>
<feature type="compositionally biased region" description="Basic residues" evidence="1">
    <location>
        <begin position="483"/>
        <end position="495"/>
    </location>
</feature>
<feature type="compositionally biased region" description="Basic residues" evidence="1">
    <location>
        <begin position="457"/>
        <end position="469"/>
    </location>
</feature>
<dbReference type="Proteomes" id="UP000774617">
    <property type="component" value="Unassembled WGS sequence"/>
</dbReference>
<dbReference type="EMBL" id="JAGTJR010000010">
    <property type="protein sequence ID" value="KAH7053388.1"/>
    <property type="molecule type" value="Genomic_DNA"/>
</dbReference>
<feature type="compositionally biased region" description="Acidic residues" evidence="1">
    <location>
        <begin position="507"/>
        <end position="526"/>
    </location>
</feature>
<feature type="compositionally biased region" description="Basic and acidic residues" evidence="1">
    <location>
        <begin position="313"/>
        <end position="324"/>
    </location>
</feature>
<feature type="compositionally biased region" description="Basic and acidic residues" evidence="1">
    <location>
        <begin position="108"/>
        <end position="117"/>
    </location>
</feature>
<proteinExistence type="predicted"/>
<accession>A0ABQ8GHL0</accession>
<gene>
    <name evidence="2" type="ORF">B0J12DRAFT_55172</name>
</gene>
<organism evidence="2 3">
    <name type="scientific">Macrophomina phaseolina</name>
    <dbReference type="NCBI Taxonomy" id="35725"/>
    <lineage>
        <taxon>Eukaryota</taxon>
        <taxon>Fungi</taxon>
        <taxon>Dikarya</taxon>
        <taxon>Ascomycota</taxon>
        <taxon>Pezizomycotina</taxon>
        <taxon>Dothideomycetes</taxon>
        <taxon>Dothideomycetes incertae sedis</taxon>
        <taxon>Botryosphaeriales</taxon>
        <taxon>Botryosphaeriaceae</taxon>
        <taxon>Macrophomina</taxon>
    </lineage>
</organism>
<name>A0ABQ8GHL0_9PEZI</name>
<feature type="compositionally biased region" description="Acidic residues" evidence="1">
    <location>
        <begin position="57"/>
        <end position="66"/>
    </location>
</feature>
<feature type="compositionally biased region" description="Acidic residues" evidence="1">
    <location>
        <begin position="599"/>
        <end position="610"/>
    </location>
</feature>
<evidence type="ECO:0000313" key="3">
    <source>
        <dbReference type="Proteomes" id="UP000774617"/>
    </source>
</evidence>